<keyword evidence="2" id="KW-1185">Reference proteome</keyword>
<dbReference type="RefSeq" id="WP_197014094.1">
    <property type="nucleotide sequence ID" value="NZ_BAABES010000002.1"/>
</dbReference>
<dbReference type="EMBL" id="JADOUA010000001">
    <property type="protein sequence ID" value="MBG6091825.1"/>
    <property type="molecule type" value="Genomic_DNA"/>
</dbReference>
<reference evidence="1" key="1">
    <citation type="submission" date="2020-11" db="EMBL/GenBank/DDBJ databases">
        <title>Sequencing the genomes of 1000 actinobacteria strains.</title>
        <authorList>
            <person name="Klenk H.-P."/>
        </authorList>
    </citation>
    <scope>NUCLEOTIDE SEQUENCE</scope>
    <source>
        <strain evidence="1">DSM 43175</strain>
    </source>
</reference>
<sequence length="349" mass="36236">MLSPDGEKRAAVVAAPTGTWTHSPATATDVNSSLSAITAVPNGDMWAAGAQLATGKAVVQRLGGGGWSRVQLPASLTDLSLTKISASSPTNVWAAGRPTVSGGSTKVIRWNGTAWQAHSFPLSFFPGALAAVDARNVWVGSGSATTGKRWNGTTWSDTQIGIWTNAFDAVSADDVWAVGMVRTADGGARPATAHWNGTSWTTVPFPQIDGIARGEMRPHLTDVHAVSANDVWAVGSVPVTGADGKVASRSLLAHWDGTRWTNTLGEPGTSLAGIESDGAGGFWIRRSRGVMQHRSATGAVTETTLPAPTGRTAEPSTFALRPGTTTVWAVGRTQDPVTKTFTAALWSNG</sequence>
<accession>A0A931DKS6</accession>
<protein>
    <submittedName>
        <fullName evidence="1">Uncharacterized protein</fullName>
    </submittedName>
</protein>
<evidence type="ECO:0000313" key="1">
    <source>
        <dbReference type="EMBL" id="MBG6091825.1"/>
    </source>
</evidence>
<evidence type="ECO:0000313" key="2">
    <source>
        <dbReference type="Proteomes" id="UP000614047"/>
    </source>
</evidence>
<name>A0A931DKS6_9ACTN</name>
<organism evidence="1 2">
    <name type="scientific">Actinomadura viridis</name>
    <dbReference type="NCBI Taxonomy" id="58110"/>
    <lineage>
        <taxon>Bacteria</taxon>
        <taxon>Bacillati</taxon>
        <taxon>Actinomycetota</taxon>
        <taxon>Actinomycetes</taxon>
        <taxon>Streptosporangiales</taxon>
        <taxon>Thermomonosporaceae</taxon>
        <taxon>Actinomadura</taxon>
    </lineage>
</organism>
<dbReference type="Proteomes" id="UP000614047">
    <property type="component" value="Unassembled WGS sequence"/>
</dbReference>
<proteinExistence type="predicted"/>
<dbReference type="AlphaFoldDB" id="A0A931DKS6"/>
<gene>
    <name evidence="1" type="ORF">IW256_005938</name>
</gene>
<comment type="caution">
    <text evidence="1">The sequence shown here is derived from an EMBL/GenBank/DDBJ whole genome shotgun (WGS) entry which is preliminary data.</text>
</comment>